<evidence type="ECO:0000313" key="4">
    <source>
        <dbReference type="Proteomes" id="UP001175001"/>
    </source>
</evidence>
<protein>
    <submittedName>
        <fullName evidence="3">Uncharacterized protein</fullName>
    </submittedName>
</protein>
<feature type="region of interest" description="Disordered" evidence="1">
    <location>
        <begin position="130"/>
        <end position="178"/>
    </location>
</feature>
<keyword evidence="2" id="KW-1133">Transmembrane helix</keyword>
<feature type="non-terminal residue" evidence="3">
    <location>
        <position position="1"/>
    </location>
</feature>
<name>A0AA39WB57_9PEZI</name>
<reference evidence="3" key="1">
    <citation type="submission" date="2023-06" db="EMBL/GenBank/DDBJ databases">
        <title>Multi-omics analyses reveal the molecular pathogenesis toolkit of Lasiodiplodia hormozganensis, a cross-kingdom pathogen.</title>
        <authorList>
            <person name="Felix C."/>
            <person name="Meneses R."/>
            <person name="Goncalves M.F.M."/>
            <person name="Tilleman L."/>
            <person name="Duarte A.S."/>
            <person name="Jorrin-Novo J.V."/>
            <person name="Van De Peer Y."/>
            <person name="Deforce D."/>
            <person name="Van Nieuwerburgh F."/>
            <person name="Esteves A.C."/>
            <person name="Alves A."/>
        </authorList>
    </citation>
    <scope>NUCLEOTIDE SEQUENCE</scope>
    <source>
        <strain evidence="3">CBS 339.90</strain>
    </source>
</reference>
<keyword evidence="2" id="KW-0812">Transmembrane</keyword>
<evidence type="ECO:0000256" key="2">
    <source>
        <dbReference type="SAM" id="Phobius"/>
    </source>
</evidence>
<feature type="compositionally biased region" description="Gly residues" evidence="1">
    <location>
        <begin position="134"/>
        <end position="144"/>
    </location>
</feature>
<keyword evidence="2" id="KW-0472">Membrane</keyword>
<evidence type="ECO:0000256" key="1">
    <source>
        <dbReference type="SAM" id="MobiDB-lite"/>
    </source>
</evidence>
<accession>A0AA39WB57</accession>
<gene>
    <name evidence="3" type="ORF">DIS24_g12502</name>
</gene>
<dbReference type="EMBL" id="JAUJDW010000285">
    <property type="protein sequence ID" value="KAK0609100.1"/>
    <property type="molecule type" value="Genomic_DNA"/>
</dbReference>
<feature type="region of interest" description="Disordered" evidence="1">
    <location>
        <begin position="47"/>
        <end position="70"/>
    </location>
</feature>
<comment type="caution">
    <text evidence="3">The sequence shown here is derived from an EMBL/GenBank/DDBJ whole genome shotgun (WGS) entry which is preliminary data.</text>
</comment>
<dbReference type="Proteomes" id="UP001175001">
    <property type="component" value="Unassembled WGS sequence"/>
</dbReference>
<dbReference type="AlphaFoldDB" id="A0AA39WB57"/>
<sequence>KILSTDHTSFNFAILFAISMLGKLILAISWNLDRLYNLYARYSDRRRRRRRNDDDDDDDRPPPPSALTGTTYAQLEWWASDALQLQRLAHEMAGSGTWGGGLDEAPVTTGCDEKLAALDFDEERRRPVLKPLCGKGGGGAGGEEMPGQGAEGKDGEVQEGGGAAVGAGEAAHCRAMSV</sequence>
<organism evidence="3 4">
    <name type="scientific">Lasiodiplodia hormozganensis</name>
    <dbReference type="NCBI Taxonomy" id="869390"/>
    <lineage>
        <taxon>Eukaryota</taxon>
        <taxon>Fungi</taxon>
        <taxon>Dikarya</taxon>
        <taxon>Ascomycota</taxon>
        <taxon>Pezizomycotina</taxon>
        <taxon>Dothideomycetes</taxon>
        <taxon>Dothideomycetes incertae sedis</taxon>
        <taxon>Botryosphaeriales</taxon>
        <taxon>Botryosphaeriaceae</taxon>
        <taxon>Lasiodiplodia</taxon>
    </lineage>
</organism>
<keyword evidence="4" id="KW-1185">Reference proteome</keyword>
<evidence type="ECO:0000313" key="3">
    <source>
        <dbReference type="EMBL" id="KAK0609100.1"/>
    </source>
</evidence>
<proteinExistence type="predicted"/>
<feature type="transmembrane region" description="Helical" evidence="2">
    <location>
        <begin position="12"/>
        <end position="32"/>
    </location>
</feature>